<keyword evidence="8" id="KW-1185">Reference proteome</keyword>
<evidence type="ECO:0000259" key="6">
    <source>
        <dbReference type="Pfam" id="PF00350"/>
    </source>
</evidence>
<evidence type="ECO:0000313" key="7">
    <source>
        <dbReference type="EMBL" id="ABD40845.1"/>
    </source>
</evidence>
<evidence type="ECO:0000256" key="3">
    <source>
        <dbReference type="ARBA" id="ARBA00022801"/>
    </source>
</evidence>
<keyword evidence="4" id="KW-0342">GTP-binding</keyword>
<comment type="subcellular location">
    <subcellularLocation>
        <location evidence="1">Membrane</location>
    </subcellularLocation>
</comment>
<dbReference type="PANTHER" id="PTHR10465:SF0">
    <property type="entry name" value="SARCALUMENIN"/>
    <property type="match status" value="1"/>
</dbReference>
<evidence type="ECO:0000256" key="2">
    <source>
        <dbReference type="ARBA" id="ARBA00022741"/>
    </source>
</evidence>
<dbReference type="InterPro" id="IPR027417">
    <property type="entry name" value="P-loop_NTPase"/>
</dbReference>
<dbReference type="STRING" id="323259.Mhun_1096"/>
<keyword evidence="2" id="KW-0547">Nucleotide-binding</keyword>
<organism evidence="7 8">
    <name type="scientific">Methanospirillum hungatei JF-1 (strain ATCC 27890 / DSM 864 / NBRC 100397 / JF-1)</name>
    <dbReference type="NCBI Taxonomy" id="323259"/>
    <lineage>
        <taxon>Archaea</taxon>
        <taxon>Methanobacteriati</taxon>
        <taxon>Methanobacteriota</taxon>
        <taxon>Stenosarchaea group</taxon>
        <taxon>Methanomicrobia</taxon>
        <taxon>Methanomicrobiales</taxon>
        <taxon>Methanospirillaceae</taxon>
        <taxon>Methanospirillum</taxon>
    </lineage>
</organism>
<dbReference type="EMBL" id="CP000254">
    <property type="protein sequence ID" value="ABD40845.1"/>
    <property type="molecule type" value="Genomic_DNA"/>
</dbReference>
<protein>
    <submittedName>
        <fullName evidence="7">GTP-binding protein, HSR1-related protein</fullName>
    </submittedName>
</protein>
<gene>
    <name evidence="7" type="ordered locus">Mhun_1096</name>
</gene>
<dbReference type="HOGENOM" id="CLU_404729_0_0_2"/>
<evidence type="ECO:0000256" key="4">
    <source>
        <dbReference type="ARBA" id="ARBA00023134"/>
    </source>
</evidence>
<dbReference type="SUPFAM" id="SSF52540">
    <property type="entry name" value="P-loop containing nucleoside triphosphate hydrolases"/>
    <property type="match status" value="1"/>
</dbReference>
<dbReference type="GO" id="GO:0016020">
    <property type="term" value="C:membrane"/>
    <property type="evidence" value="ECO:0007669"/>
    <property type="project" value="UniProtKB-SubCell"/>
</dbReference>
<evidence type="ECO:0000256" key="5">
    <source>
        <dbReference type="ARBA" id="ARBA00023136"/>
    </source>
</evidence>
<evidence type="ECO:0000313" key="8">
    <source>
        <dbReference type="Proteomes" id="UP000001941"/>
    </source>
</evidence>
<dbReference type="Gene3D" id="3.40.50.300">
    <property type="entry name" value="P-loop containing nucleotide triphosphate hydrolases"/>
    <property type="match status" value="1"/>
</dbReference>
<feature type="domain" description="Dynamin N-terminal" evidence="6">
    <location>
        <begin position="206"/>
        <end position="347"/>
    </location>
</feature>
<accession>Q2FQ77</accession>
<dbReference type="InParanoid" id="Q2FQ77"/>
<dbReference type="RefSeq" id="WP_011448123.1">
    <property type="nucleotide sequence ID" value="NC_007796.1"/>
</dbReference>
<sequence>MSEKRPEPEKNGIFSPSHANRIRIGCQHLDHLLDEIERIMDEGSSNTSFPQYVPDITPAQKTCIEDYISHMRNRLSRVLDSAGIPKTSPDIPASRAVRVRLASMQISVDEMRPSAMRGYGMMTTEGETCLSGAVSELRVLIRQVEQFLSGTGGQNIKERLSKLESTSHDLDLLRTIEQRVSDYGLVEFRGQISSILDSADDQVFEIAVFGRVSSGKSSLLNAILGEDLLPVGVTPVTALPIHIRWSDKREILVTFVDKNPIVCPPEDLFLYATEQHNPSNSRHVTRIIARLPAHRLLEGVGFADTPGLGSLATSGAALTRAYLPSCDLGIVLIDAGSTLTAEDIQTVYSLQSAGIPVQILVSKGDLLSDEESLSLCEYISSQITVRCDVHYPVHLVSTRKSHRHLLDTWFELAILPLVKDARDMKTRSLQRKIGLLWEAVQHALSEEEKDPELLTPEHEQELLSIETALRNGSAHIEETRNYALHQSRNLFSDLSPLWEMMTEHVIQSMNGTDAQGEVHSLIRDDIVGYVHQENTPVQDKLIELASQLDLILEKSAAILSIPGIRDSEDLRSKIHDMPRYDPGSLNISFSLPVYSTFLGRAFLENTIRSKLKELMKKELKKSFEVYKRILVRWTEQTLGLIEKSYENTAGQYRAGITRILKNNR</sequence>
<dbReference type="OrthoDB" id="384212at2157"/>
<dbReference type="Pfam" id="PF00350">
    <property type="entry name" value="Dynamin_N"/>
    <property type="match status" value="1"/>
</dbReference>
<proteinExistence type="predicted"/>
<dbReference type="eggNOG" id="arCOG00355">
    <property type="taxonomic scope" value="Archaea"/>
</dbReference>
<name>Q2FQ77_METHJ</name>
<dbReference type="GO" id="GO:0003924">
    <property type="term" value="F:GTPase activity"/>
    <property type="evidence" value="ECO:0007669"/>
    <property type="project" value="InterPro"/>
</dbReference>
<dbReference type="PANTHER" id="PTHR10465">
    <property type="entry name" value="TRANSMEMBRANE GTPASE FZO1"/>
    <property type="match status" value="1"/>
</dbReference>
<dbReference type="EnsemblBacteria" id="ABD40845">
    <property type="protein sequence ID" value="ABD40845"/>
    <property type="gene ID" value="Mhun_1096"/>
</dbReference>
<reference evidence="8" key="1">
    <citation type="journal article" date="2016" name="Stand. Genomic Sci.">
        <title>Complete genome sequence of Methanospirillum hungatei type strain JF1.</title>
        <authorList>
            <person name="Gunsalus R.P."/>
            <person name="Cook L.E."/>
            <person name="Crable B."/>
            <person name="Rohlin L."/>
            <person name="McDonald E."/>
            <person name="Mouttaki H."/>
            <person name="Sieber J.R."/>
            <person name="Poweleit N."/>
            <person name="Zhou H."/>
            <person name="Lapidus A.L."/>
            <person name="Daligault H.E."/>
            <person name="Land M."/>
            <person name="Gilna P."/>
            <person name="Ivanova N."/>
            <person name="Kyrpides N."/>
            <person name="Culley D.E."/>
            <person name="McInerney M.J."/>
        </authorList>
    </citation>
    <scope>NUCLEOTIDE SEQUENCE [LARGE SCALE GENOMIC DNA]</scope>
    <source>
        <strain evidence="8">ATCC 27890 / DSM 864 / NBRC 100397 / JF-1</strain>
    </source>
</reference>
<dbReference type="Proteomes" id="UP000001941">
    <property type="component" value="Chromosome"/>
</dbReference>
<evidence type="ECO:0000256" key="1">
    <source>
        <dbReference type="ARBA" id="ARBA00004370"/>
    </source>
</evidence>
<dbReference type="AlphaFoldDB" id="Q2FQ77"/>
<keyword evidence="3" id="KW-0378">Hydrolase</keyword>
<keyword evidence="5" id="KW-0472">Membrane</keyword>
<dbReference type="GeneID" id="3922236"/>
<dbReference type="GO" id="GO:0005525">
    <property type="term" value="F:GTP binding"/>
    <property type="evidence" value="ECO:0007669"/>
    <property type="project" value="UniProtKB-KW"/>
</dbReference>
<dbReference type="InterPro" id="IPR027094">
    <property type="entry name" value="Mitofusin_fam"/>
</dbReference>
<dbReference type="CDD" id="cd09912">
    <property type="entry name" value="DLP_2"/>
    <property type="match status" value="1"/>
</dbReference>
<dbReference type="KEGG" id="mhu:Mhun_1096"/>
<dbReference type="InterPro" id="IPR045063">
    <property type="entry name" value="Dynamin_N"/>
</dbReference>